<proteinExistence type="predicted"/>
<dbReference type="SUPFAM" id="SSF54928">
    <property type="entry name" value="RNA-binding domain, RBD"/>
    <property type="match status" value="1"/>
</dbReference>
<protein>
    <submittedName>
        <fullName evidence="5">Putative RNA binding protein</fullName>
    </submittedName>
</protein>
<feature type="domain" description="RRM" evidence="4">
    <location>
        <begin position="141"/>
        <end position="216"/>
    </location>
</feature>
<dbReference type="OrthoDB" id="1049195at2759"/>
<gene>
    <name evidence="5" type="ORF">PROFUN_06148</name>
</gene>
<evidence type="ECO:0000256" key="3">
    <source>
        <dbReference type="SAM" id="MobiDB-lite"/>
    </source>
</evidence>
<dbReference type="GO" id="GO:0006406">
    <property type="term" value="P:mRNA export from nucleus"/>
    <property type="evidence" value="ECO:0007669"/>
    <property type="project" value="TreeGrafter"/>
</dbReference>
<feature type="compositionally biased region" description="Basic and acidic residues" evidence="3">
    <location>
        <begin position="110"/>
        <end position="122"/>
    </location>
</feature>
<comment type="caution">
    <text evidence="5">The sequence shown here is derived from an EMBL/GenBank/DDBJ whole genome shotgun (WGS) entry which is preliminary data.</text>
</comment>
<evidence type="ECO:0000256" key="1">
    <source>
        <dbReference type="ARBA" id="ARBA00022884"/>
    </source>
</evidence>
<dbReference type="PANTHER" id="PTHR19965:SF82">
    <property type="entry name" value="THO COMPLEX SUBUNIT 4"/>
    <property type="match status" value="1"/>
</dbReference>
<feature type="compositionally biased region" description="Polar residues" evidence="3">
    <location>
        <begin position="64"/>
        <end position="75"/>
    </location>
</feature>
<dbReference type="EMBL" id="MDYQ01000038">
    <property type="protein sequence ID" value="PRP85874.1"/>
    <property type="molecule type" value="Genomic_DNA"/>
</dbReference>
<dbReference type="GO" id="GO:0003729">
    <property type="term" value="F:mRNA binding"/>
    <property type="evidence" value="ECO:0007669"/>
    <property type="project" value="TreeGrafter"/>
</dbReference>
<reference evidence="5 6" key="1">
    <citation type="journal article" date="2018" name="Genome Biol. Evol.">
        <title>Multiple Roots of Fruiting Body Formation in Amoebozoa.</title>
        <authorList>
            <person name="Hillmann F."/>
            <person name="Forbes G."/>
            <person name="Novohradska S."/>
            <person name="Ferling I."/>
            <person name="Riege K."/>
            <person name="Groth M."/>
            <person name="Westermann M."/>
            <person name="Marz M."/>
            <person name="Spaller T."/>
            <person name="Winckler T."/>
            <person name="Schaap P."/>
            <person name="Glockner G."/>
        </authorList>
    </citation>
    <scope>NUCLEOTIDE SEQUENCE [LARGE SCALE GENOMIC DNA]</scope>
    <source>
        <strain evidence="5 6">Jena</strain>
    </source>
</reference>
<dbReference type="SMART" id="SM00360">
    <property type="entry name" value="RRM"/>
    <property type="match status" value="1"/>
</dbReference>
<keyword evidence="6" id="KW-1185">Reference proteome</keyword>
<evidence type="ECO:0000259" key="4">
    <source>
        <dbReference type="PROSITE" id="PS50102"/>
    </source>
</evidence>
<evidence type="ECO:0000256" key="2">
    <source>
        <dbReference type="PROSITE-ProRule" id="PRU00176"/>
    </source>
</evidence>
<dbReference type="InParanoid" id="A0A2P6NPI9"/>
<dbReference type="Pfam" id="PF00076">
    <property type="entry name" value="RRM_1"/>
    <property type="match status" value="1"/>
</dbReference>
<dbReference type="PANTHER" id="PTHR19965">
    <property type="entry name" value="RNA AND EXPORT FACTOR BINDING PROTEIN"/>
    <property type="match status" value="1"/>
</dbReference>
<feature type="region of interest" description="Disordered" evidence="3">
    <location>
        <begin position="1"/>
        <end position="142"/>
    </location>
</feature>
<keyword evidence="1 2" id="KW-0694">RNA-binding</keyword>
<dbReference type="InterPro" id="IPR051229">
    <property type="entry name" value="ALYREF_mRNA_export"/>
</dbReference>
<evidence type="ECO:0000313" key="5">
    <source>
        <dbReference type="EMBL" id="PRP85874.1"/>
    </source>
</evidence>
<evidence type="ECO:0000313" key="6">
    <source>
        <dbReference type="Proteomes" id="UP000241769"/>
    </source>
</evidence>
<dbReference type="PROSITE" id="PS50102">
    <property type="entry name" value="RRM"/>
    <property type="match status" value="1"/>
</dbReference>
<feature type="compositionally biased region" description="Basic and acidic residues" evidence="3">
    <location>
        <begin position="34"/>
        <end position="47"/>
    </location>
</feature>
<dbReference type="GO" id="GO:0005634">
    <property type="term" value="C:nucleus"/>
    <property type="evidence" value="ECO:0007669"/>
    <property type="project" value="TreeGrafter"/>
</dbReference>
<dbReference type="Proteomes" id="UP000241769">
    <property type="component" value="Unassembled WGS sequence"/>
</dbReference>
<dbReference type="InterPro" id="IPR012677">
    <property type="entry name" value="Nucleotide-bd_a/b_plait_sf"/>
</dbReference>
<dbReference type="AlphaFoldDB" id="A0A2P6NPI9"/>
<accession>A0A2P6NPI9</accession>
<organism evidence="5 6">
    <name type="scientific">Planoprotostelium fungivorum</name>
    <dbReference type="NCBI Taxonomy" id="1890364"/>
    <lineage>
        <taxon>Eukaryota</taxon>
        <taxon>Amoebozoa</taxon>
        <taxon>Evosea</taxon>
        <taxon>Variosea</taxon>
        <taxon>Cavosteliida</taxon>
        <taxon>Cavosteliaceae</taxon>
        <taxon>Planoprotostelium</taxon>
    </lineage>
</organism>
<sequence>MTDKMDLALDDIISSNKGGREGRGGRGGRGGSRGGRDNREHRGRDQDSYGPSRSGGRRGGSGPTNFLITVPNPRSSRGGGRFSPYGKGNNNRQQSDIERTRPGSLDEDTEWKHDLYVDDGKPARRQNNRKAEQTPTTEGSTRIRAENLSFDLLEKEIKELFSSVGNVVNVKLHYDRAGRSEGSAMITFSTVDEADEAIEKMNGQNGMELSLASAAREKNSNRGGRISRDNIPSGIEEKNFKGRGKRVGGMAADQED</sequence>
<dbReference type="STRING" id="1890364.A0A2P6NPI9"/>
<feature type="region of interest" description="Disordered" evidence="3">
    <location>
        <begin position="215"/>
        <end position="256"/>
    </location>
</feature>
<name>A0A2P6NPI9_9EUKA</name>
<dbReference type="Gene3D" id="3.30.70.330">
    <property type="match status" value="1"/>
</dbReference>
<dbReference type="InterPro" id="IPR000504">
    <property type="entry name" value="RRM_dom"/>
</dbReference>
<dbReference type="InterPro" id="IPR035979">
    <property type="entry name" value="RBD_domain_sf"/>
</dbReference>